<evidence type="ECO:0000313" key="2">
    <source>
        <dbReference type="Proteomes" id="UP001268610"/>
    </source>
</evidence>
<name>A0AAJ2LSC7_9HYPH</name>
<protein>
    <submittedName>
        <fullName evidence="1">Uncharacterized protein</fullName>
    </submittedName>
</protein>
<dbReference type="RefSeq" id="WP_310866733.1">
    <property type="nucleotide sequence ID" value="NZ_JAVLSF010001152.1"/>
</dbReference>
<sequence>SKGQLSMQLSHHIRFANYGRAEVAFKPNASNWIDAKANMQDTLFGGLMSIFSKKSLGADDMLKSFGDDE</sequence>
<dbReference type="AlphaFoldDB" id="A0AAJ2LSC7"/>
<dbReference type="Proteomes" id="UP001268610">
    <property type="component" value="Unassembled WGS sequence"/>
</dbReference>
<dbReference type="EMBL" id="JAVLSF010001152">
    <property type="protein sequence ID" value="MDR9778739.1"/>
    <property type="molecule type" value="Genomic_DNA"/>
</dbReference>
<evidence type="ECO:0000313" key="1">
    <source>
        <dbReference type="EMBL" id="MDR9778739.1"/>
    </source>
</evidence>
<accession>A0AAJ2LSC7</accession>
<gene>
    <name evidence="1" type="ORF">RJJ65_40040</name>
</gene>
<organism evidence="1 2">
    <name type="scientific">Rhizobium hidalgonense</name>
    <dbReference type="NCBI Taxonomy" id="1538159"/>
    <lineage>
        <taxon>Bacteria</taxon>
        <taxon>Pseudomonadati</taxon>
        <taxon>Pseudomonadota</taxon>
        <taxon>Alphaproteobacteria</taxon>
        <taxon>Hyphomicrobiales</taxon>
        <taxon>Rhizobiaceae</taxon>
        <taxon>Rhizobium/Agrobacterium group</taxon>
        <taxon>Rhizobium</taxon>
    </lineage>
</organism>
<comment type="caution">
    <text evidence="1">The sequence shown here is derived from an EMBL/GenBank/DDBJ whole genome shotgun (WGS) entry which is preliminary data.</text>
</comment>
<proteinExistence type="predicted"/>
<reference evidence="1" key="1">
    <citation type="submission" date="2023-04" db="EMBL/GenBank/DDBJ databases">
        <title>Genomic characterization of faba bean (Vicia faba) microsymbionts in Mexican soils.</title>
        <authorList>
            <person name="Rivera Orduna F.N."/>
            <person name="Guevara-Luna J."/>
            <person name="Yan J."/>
            <person name="Arroyo-Herrera I."/>
            <person name="Li Y."/>
            <person name="Vasquez-Murrieta M.S."/>
            <person name="Wang E.T."/>
        </authorList>
    </citation>
    <scope>NUCLEOTIDE SEQUENCE</scope>
    <source>
        <strain evidence="1">CH26</strain>
    </source>
</reference>
<feature type="non-terminal residue" evidence="1">
    <location>
        <position position="1"/>
    </location>
</feature>